<dbReference type="OrthoDB" id="3268195at2"/>
<dbReference type="InterPro" id="IPR036129">
    <property type="entry name" value="Glycerate_kinase_sf"/>
</dbReference>
<organism evidence="2 3">
    <name type="scientific">Peptidiphaga gingivicola</name>
    <dbReference type="NCBI Taxonomy" id="2741497"/>
    <lineage>
        <taxon>Bacteria</taxon>
        <taxon>Bacillati</taxon>
        <taxon>Actinomycetota</taxon>
        <taxon>Actinomycetes</taxon>
        <taxon>Actinomycetales</taxon>
        <taxon>Actinomycetaceae</taxon>
        <taxon>Peptidiphaga</taxon>
    </lineage>
</organism>
<dbReference type="STRING" id="1823756.A4H34_08930"/>
<evidence type="ECO:0000313" key="3">
    <source>
        <dbReference type="Proteomes" id="UP000078368"/>
    </source>
</evidence>
<accession>A0A179B1G2</accession>
<dbReference type="GO" id="GO:0031388">
    <property type="term" value="P:organic acid phosphorylation"/>
    <property type="evidence" value="ECO:0007669"/>
    <property type="project" value="InterPro"/>
</dbReference>
<gene>
    <name evidence="2" type="ORF">A4H34_08930</name>
</gene>
<proteinExistence type="predicted"/>
<name>A0A179B1G2_9ACTO</name>
<sequence length="393" mass="40632">MRVALAASPLPGLRASTVCHVAREAWRSERPRDSLRCRPTSDGVASAYSESGVYELLGLDELVERGGPLRRFAGVSQKKIAFDWIESLPGPFCGDSTALGEDIAWALGRGVDEIVVALGVPGGIGDLGVGMIGAIAQARRGVGQEDGSRRAGESRRAGGAAGLGKTSEKPDVAEAADVADLAGLVADARAAVGTVCLSVVVGGRQRLMGMSGLARAWMREGLDGRRAQEAERSIGEAADRLVRAANATPGKDLAGRRLSTRGPHSGAGGGLALGLEAVGGRIVPVGDVVHSSLEGWAEGADLCVYVCGRVGDELPGGAAGAIRRAQEAGLPVVLVYDCGSLRRGELAGLGLNGAYEMRPERSFLDEPETPESAAAVRDRLGEAIRTVARTWGW</sequence>
<evidence type="ECO:0000313" key="2">
    <source>
        <dbReference type="EMBL" id="OAP85225.1"/>
    </source>
</evidence>
<reference evidence="2 3" key="1">
    <citation type="submission" date="2016-04" db="EMBL/GenBank/DDBJ databases">
        <title>Peptidophaga gingivicola gen. nov., sp. nov., isolated from human subgingival plaque.</title>
        <authorList>
            <person name="Beall C.J."/>
            <person name="Mokrzan E.M."/>
            <person name="Griffen A.L."/>
            <person name="Leys E.J."/>
        </authorList>
    </citation>
    <scope>NUCLEOTIDE SEQUENCE [LARGE SCALE GENOMIC DNA]</scope>
    <source>
        <strain evidence="2 3">BA112</strain>
    </source>
</reference>
<dbReference type="InterPro" id="IPR004381">
    <property type="entry name" value="Glycerate_kinase"/>
</dbReference>
<dbReference type="GO" id="GO:0008887">
    <property type="term" value="F:glycerate kinase activity"/>
    <property type="evidence" value="ECO:0007669"/>
    <property type="project" value="InterPro"/>
</dbReference>
<dbReference type="RefSeq" id="WP_064231863.1">
    <property type="nucleotide sequence ID" value="NZ_LVZK01000003.1"/>
</dbReference>
<dbReference type="SUPFAM" id="SSF110738">
    <property type="entry name" value="Glycerate kinase I"/>
    <property type="match status" value="1"/>
</dbReference>
<comment type="caution">
    <text evidence="2">The sequence shown here is derived from an EMBL/GenBank/DDBJ whole genome shotgun (WGS) entry which is preliminary data.</text>
</comment>
<evidence type="ECO:0008006" key="4">
    <source>
        <dbReference type="Google" id="ProtNLM"/>
    </source>
</evidence>
<protein>
    <recommendedName>
        <fullName evidence="4">Glycerate kinase</fullName>
    </recommendedName>
</protein>
<dbReference type="Proteomes" id="UP000078368">
    <property type="component" value="Unassembled WGS sequence"/>
</dbReference>
<dbReference type="EMBL" id="LVZK01000003">
    <property type="protein sequence ID" value="OAP85225.1"/>
    <property type="molecule type" value="Genomic_DNA"/>
</dbReference>
<feature type="compositionally biased region" description="Basic and acidic residues" evidence="1">
    <location>
        <begin position="143"/>
        <end position="156"/>
    </location>
</feature>
<dbReference type="Pfam" id="PF02595">
    <property type="entry name" value="Gly_kinase"/>
    <property type="match status" value="1"/>
</dbReference>
<evidence type="ECO:0000256" key="1">
    <source>
        <dbReference type="SAM" id="MobiDB-lite"/>
    </source>
</evidence>
<keyword evidence="3" id="KW-1185">Reference proteome</keyword>
<dbReference type="AlphaFoldDB" id="A0A179B1G2"/>
<feature type="region of interest" description="Disordered" evidence="1">
    <location>
        <begin position="143"/>
        <end position="169"/>
    </location>
</feature>